<dbReference type="Pfam" id="PF16363">
    <property type="entry name" value="GDP_Man_Dehyd"/>
    <property type="match status" value="1"/>
</dbReference>
<dbReference type="EMBL" id="MN739321">
    <property type="protein sequence ID" value="QHS98697.1"/>
    <property type="molecule type" value="Genomic_DNA"/>
</dbReference>
<dbReference type="InterPro" id="IPR036291">
    <property type="entry name" value="NAD(P)-bd_dom_sf"/>
</dbReference>
<dbReference type="PANTHER" id="PTHR43715">
    <property type="entry name" value="GDP-MANNOSE 4,6-DEHYDRATASE"/>
    <property type="match status" value="1"/>
</dbReference>
<dbReference type="CDD" id="cd05260">
    <property type="entry name" value="GDP_MD_SDR_e"/>
    <property type="match status" value="1"/>
</dbReference>
<organism evidence="6">
    <name type="scientific">viral metagenome</name>
    <dbReference type="NCBI Taxonomy" id="1070528"/>
    <lineage>
        <taxon>unclassified sequences</taxon>
        <taxon>metagenomes</taxon>
        <taxon>organismal metagenomes</taxon>
    </lineage>
</organism>
<evidence type="ECO:0000256" key="1">
    <source>
        <dbReference type="ARBA" id="ARBA00001937"/>
    </source>
</evidence>
<dbReference type="GO" id="GO:0008446">
    <property type="term" value="F:GDP-mannose 4,6-dehydratase activity"/>
    <property type="evidence" value="ECO:0007669"/>
    <property type="project" value="UniProtKB-EC"/>
</dbReference>
<dbReference type="GO" id="GO:0042351">
    <property type="term" value="P:'de novo' GDP-L-fucose biosynthetic process"/>
    <property type="evidence" value="ECO:0007669"/>
    <property type="project" value="TreeGrafter"/>
</dbReference>
<name>A0A6C0C254_9ZZZZ</name>
<proteinExistence type="inferred from homology"/>
<evidence type="ECO:0000259" key="5">
    <source>
        <dbReference type="Pfam" id="PF16363"/>
    </source>
</evidence>
<protein>
    <recommendedName>
        <fullName evidence="3">GDP-mannose 4,6-dehydratase</fullName>
        <ecNumber evidence="3">4.2.1.47</ecNumber>
    </recommendedName>
</protein>
<dbReference type="SUPFAM" id="SSF51735">
    <property type="entry name" value="NAD(P)-binding Rossmann-fold domains"/>
    <property type="match status" value="1"/>
</dbReference>
<evidence type="ECO:0000256" key="3">
    <source>
        <dbReference type="ARBA" id="ARBA00011989"/>
    </source>
</evidence>
<evidence type="ECO:0000256" key="2">
    <source>
        <dbReference type="ARBA" id="ARBA00009263"/>
    </source>
</evidence>
<dbReference type="EC" id="4.2.1.47" evidence="3"/>
<dbReference type="Gene3D" id="3.90.25.10">
    <property type="entry name" value="UDP-galactose 4-epimerase, domain 1"/>
    <property type="match status" value="1"/>
</dbReference>
<dbReference type="FunFam" id="3.40.50.720:FF:000924">
    <property type="entry name" value="GDP-mannose 4,6 dehydratase"/>
    <property type="match status" value="1"/>
</dbReference>
<dbReference type="AlphaFoldDB" id="A0A6C0C254"/>
<dbReference type="Gene3D" id="3.40.50.720">
    <property type="entry name" value="NAD(P)-binding Rossmann-like Domain"/>
    <property type="match status" value="1"/>
</dbReference>
<evidence type="ECO:0000313" key="6">
    <source>
        <dbReference type="EMBL" id="QHS98697.1"/>
    </source>
</evidence>
<comment type="cofactor">
    <cofactor evidence="1">
        <name>NADP(+)</name>
        <dbReference type="ChEBI" id="CHEBI:58349"/>
    </cofactor>
</comment>
<evidence type="ECO:0000256" key="4">
    <source>
        <dbReference type="ARBA" id="ARBA00023239"/>
    </source>
</evidence>
<reference evidence="6" key="1">
    <citation type="journal article" date="2020" name="Nature">
        <title>Giant virus diversity and host interactions through global metagenomics.</title>
        <authorList>
            <person name="Schulz F."/>
            <person name="Roux S."/>
            <person name="Paez-Espino D."/>
            <person name="Jungbluth S."/>
            <person name="Walsh D.A."/>
            <person name="Denef V.J."/>
            <person name="McMahon K.D."/>
            <person name="Konstantinidis K.T."/>
            <person name="Eloe-Fadrosh E.A."/>
            <person name="Kyrpides N.C."/>
            <person name="Woyke T."/>
        </authorList>
    </citation>
    <scope>NUCLEOTIDE SEQUENCE</scope>
    <source>
        <strain evidence="6">GVMAG-M-3300020185-18</strain>
    </source>
</reference>
<sequence>MVKVAFLTGITGQDGSYLAEFLLKKNYRVYGIVRRTSLLYSSTRIDHIRDKLTLKYGDMTDGAGLSNYIHEIIRANFDVRENEIRDSTFEIYNLAAQSHVKVSFEIPEYTADTDGMGVMRLLEIIRTLPENIKSIVKFYQAGTSELYGEVLETPQSETTPFNPVSPYAAAKLYAFNMTKIYRKAYDLFAVNGILFNHESPRRGRQFLTMKVVNAVKEITQGKRDFVQLGNLNSQRDWGHANDYVKGMWLMLQRKEPKDYVLATGKTWTVRDFVQLAFAHKGYDLTWEGTGVNEMAMDQDGIIRVMVNPKYYRPCEVELLLGDATKAEKELEWRREFDTLEKLIVDMFN</sequence>
<comment type="similarity">
    <text evidence="2">Belongs to the NAD(P)-dependent epimerase/dehydratase family. GDP-mannose 4,6-dehydratase subfamily.</text>
</comment>
<dbReference type="PANTHER" id="PTHR43715:SF1">
    <property type="entry name" value="GDP-MANNOSE 4,6 DEHYDRATASE"/>
    <property type="match status" value="1"/>
</dbReference>
<dbReference type="InterPro" id="IPR016040">
    <property type="entry name" value="NAD(P)-bd_dom"/>
</dbReference>
<keyword evidence="4" id="KW-0456">Lyase</keyword>
<dbReference type="InterPro" id="IPR006368">
    <property type="entry name" value="GDP_Man_deHydtase"/>
</dbReference>
<feature type="domain" description="NAD(P)-binding" evidence="5">
    <location>
        <begin position="7"/>
        <end position="343"/>
    </location>
</feature>
<accession>A0A6C0C254</accession>
<dbReference type="NCBIfam" id="TIGR01472">
    <property type="entry name" value="gmd"/>
    <property type="match status" value="1"/>
</dbReference>